<keyword evidence="4" id="KW-1185">Reference proteome</keyword>
<feature type="compositionally biased region" description="Polar residues" evidence="1">
    <location>
        <begin position="159"/>
        <end position="170"/>
    </location>
</feature>
<feature type="compositionally biased region" description="Low complexity" evidence="1">
    <location>
        <begin position="178"/>
        <end position="190"/>
    </location>
</feature>
<reference evidence="3 4" key="1">
    <citation type="submission" date="2017-03" db="EMBL/GenBank/DDBJ databases">
        <title>An alternative strategy for trypanosome survival in the mammalian bloodstream revealed through genome and transcriptome analysis of the ubiquitous bovine parasite Trypanosoma (Megatrypanum) theileri.</title>
        <authorList>
            <person name="Kelly S."/>
            <person name="Ivens A."/>
            <person name="Mott A."/>
            <person name="O'Neill E."/>
            <person name="Emms D."/>
            <person name="Macleod O."/>
            <person name="Voorheis P."/>
            <person name="Matthews J."/>
            <person name="Matthews K."/>
            <person name="Carrington M."/>
        </authorList>
    </citation>
    <scope>NUCLEOTIDE SEQUENCE [LARGE SCALE GENOMIC DNA]</scope>
    <source>
        <strain evidence="3">Edinburgh</strain>
    </source>
</reference>
<feature type="compositionally biased region" description="Low complexity" evidence="1">
    <location>
        <begin position="209"/>
        <end position="219"/>
    </location>
</feature>
<feature type="non-terminal residue" evidence="3">
    <location>
        <position position="300"/>
    </location>
</feature>
<gene>
    <name evidence="3" type="ORF">TM35_000501050</name>
</gene>
<feature type="compositionally biased region" description="Basic and acidic residues" evidence="1">
    <location>
        <begin position="137"/>
        <end position="152"/>
    </location>
</feature>
<dbReference type="Proteomes" id="UP000192257">
    <property type="component" value="Unassembled WGS sequence"/>
</dbReference>
<feature type="region of interest" description="Disordered" evidence="1">
    <location>
        <begin position="89"/>
        <end position="300"/>
    </location>
</feature>
<feature type="compositionally biased region" description="Polar residues" evidence="1">
    <location>
        <begin position="235"/>
        <end position="247"/>
    </location>
</feature>
<evidence type="ECO:0000313" key="3">
    <source>
        <dbReference type="EMBL" id="ORC84051.1"/>
    </source>
</evidence>
<protein>
    <recommendedName>
        <fullName evidence="5">Mucin-associated surface protein (MASP)</fullName>
    </recommendedName>
</protein>
<feature type="compositionally biased region" description="Polar residues" evidence="1">
    <location>
        <begin position="274"/>
        <end position="293"/>
    </location>
</feature>
<comment type="caution">
    <text evidence="3">The sequence shown here is derived from an EMBL/GenBank/DDBJ whole genome shotgun (WGS) entry which is preliminary data.</text>
</comment>
<dbReference type="VEuPathDB" id="TriTrypDB:TM35_000501050"/>
<evidence type="ECO:0008006" key="5">
    <source>
        <dbReference type="Google" id="ProtNLM"/>
    </source>
</evidence>
<keyword evidence="2" id="KW-0732">Signal</keyword>
<organism evidence="3 4">
    <name type="scientific">Trypanosoma theileri</name>
    <dbReference type="NCBI Taxonomy" id="67003"/>
    <lineage>
        <taxon>Eukaryota</taxon>
        <taxon>Discoba</taxon>
        <taxon>Euglenozoa</taxon>
        <taxon>Kinetoplastea</taxon>
        <taxon>Metakinetoplastina</taxon>
        <taxon>Trypanosomatida</taxon>
        <taxon>Trypanosomatidae</taxon>
        <taxon>Trypanosoma</taxon>
    </lineage>
</organism>
<dbReference type="EMBL" id="NBCO01000050">
    <property type="protein sequence ID" value="ORC84051.1"/>
    <property type="molecule type" value="Genomic_DNA"/>
</dbReference>
<feature type="compositionally biased region" description="Low complexity" evidence="1">
    <location>
        <begin position="251"/>
        <end position="273"/>
    </location>
</feature>
<dbReference type="GeneID" id="39990332"/>
<feature type="region of interest" description="Disordered" evidence="1">
    <location>
        <begin position="29"/>
        <end position="52"/>
    </location>
</feature>
<proteinExistence type="predicted"/>
<feature type="compositionally biased region" description="Polar residues" evidence="1">
    <location>
        <begin position="89"/>
        <end position="101"/>
    </location>
</feature>
<feature type="chain" id="PRO_5013117695" description="Mucin-associated surface protein (MASP)" evidence="2">
    <location>
        <begin position="24"/>
        <end position="300"/>
    </location>
</feature>
<feature type="signal peptide" evidence="2">
    <location>
        <begin position="1"/>
        <end position="23"/>
    </location>
</feature>
<accession>A0A1X0NHI0</accession>
<evidence type="ECO:0000256" key="2">
    <source>
        <dbReference type="SAM" id="SignalP"/>
    </source>
</evidence>
<dbReference type="RefSeq" id="XP_028878117.1">
    <property type="nucleotide sequence ID" value="XM_029030552.1"/>
</dbReference>
<name>A0A1X0NHI0_9TRYP</name>
<feature type="compositionally biased region" description="Basic and acidic residues" evidence="1">
    <location>
        <begin position="115"/>
        <end position="129"/>
    </location>
</feature>
<sequence>MYVRRVFYLLVLVLSVHCLFVVAGELAARPSPSGQQPLQVPSDDRANCPQDNNVDTLCTTSGRVLPDASHDDCEKPLGGTGCITTTLNTESNCNDESSGTSCPPKVLQEEGSVQTEDHNRHTDSEHKDPQGAIRPAGARDSDSNVLGKDKADAGPTGAQGKQNPRDTQAGNVLEAVHSPAAPAPDAESPAVTVSEQGTGRAEIRTTDEGAAGASQASGAKPDTPAAESDGEVSVNEGQPESTGNSADGNGATETSSPNSSNTGSTSNSDAANTENGTSPAGSESPSTQEGAGNTDTTTTT</sequence>
<dbReference type="AlphaFoldDB" id="A0A1X0NHI0"/>
<evidence type="ECO:0000313" key="4">
    <source>
        <dbReference type="Proteomes" id="UP000192257"/>
    </source>
</evidence>
<evidence type="ECO:0000256" key="1">
    <source>
        <dbReference type="SAM" id="MobiDB-lite"/>
    </source>
</evidence>